<gene>
    <name evidence="21" type="ORF">DB88DRAFT_499909</name>
</gene>
<accession>A0AAD9CV51</accession>
<proteinExistence type="inferred from homology"/>
<feature type="active site" description="Proton acceptor" evidence="18">
    <location>
        <position position="360"/>
    </location>
</feature>
<feature type="compositionally biased region" description="Low complexity" evidence="19">
    <location>
        <begin position="35"/>
        <end position="49"/>
    </location>
</feature>
<evidence type="ECO:0000256" key="5">
    <source>
        <dbReference type="ARBA" id="ARBA00022679"/>
    </source>
</evidence>
<evidence type="ECO:0000256" key="2">
    <source>
        <dbReference type="ARBA" id="ARBA00004443"/>
    </source>
</evidence>
<evidence type="ECO:0000256" key="12">
    <source>
        <dbReference type="ARBA" id="ARBA00023140"/>
    </source>
</evidence>
<comment type="similarity">
    <text evidence="3">Belongs to the carnitine/choline acetyltransferase family.</text>
</comment>
<feature type="domain" description="Choline/carnitine acyltransferase" evidence="20">
    <location>
        <begin position="65"/>
        <end position="627"/>
    </location>
</feature>
<keyword evidence="10" id="KW-0496">Mitochondrion</keyword>
<evidence type="ECO:0000256" key="17">
    <source>
        <dbReference type="ARBA" id="ARBA00073438"/>
    </source>
</evidence>
<dbReference type="InterPro" id="IPR039551">
    <property type="entry name" value="Cho/carn_acyl_trans"/>
</dbReference>
<dbReference type="Gene3D" id="3.30.559.70">
    <property type="entry name" value="Choline/Carnitine o-acyltransferase, domain 2"/>
    <property type="match status" value="1"/>
</dbReference>
<evidence type="ECO:0000256" key="11">
    <source>
        <dbReference type="ARBA" id="ARBA00023136"/>
    </source>
</evidence>
<dbReference type="GO" id="GO:0005743">
    <property type="term" value="C:mitochondrial inner membrane"/>
    <property type="evidence" value="ECO:0007669"/>
    <property type="project" value="UniProtKB-SubCell"/>
</dbReference>
<dbReference type="Pfam" id="PF00755">
    <property type="entry name" value="Carn_acyltransf"/>
    <property type="match status" value="1"/>
</dbReference>
<sequence>MSCTRLYIGRVSARLPRSTLSTTPTSTIMTTSLATRALSSSPSSSTSADSHPKPLYASQPSLPHLPVPTLSSTLHKYIETLQPLQTPEEHQKSRKTIESFLSSATAKTLQQRLEARAAERDSWLSEWWNDAAYMGYRGRIVPNVSYFYVHKHGLGKGKNQAQRAAELVRATVEFKKLVDSERLEPEKVKGKPLCMASYKYLFNAVRVPTSPADVPLAYEPEKHHHIVVLSNDRYFKVDTKGRSASDLVKAFEQIKKLSADKPGSGVGVLTADDRDVWTEARRHLLSISNKNVQGVQDIESAILLVCLDNDPAPATEDARAWAYWAGGHDRTGKGKGFNRWFDKHEIIVDSNGESGFNGEHSMLDGTPTLRLNEFMLGSIDKGAIPLELPEGEKSTEPMPAPEEIVFELDKHLQDVVAKSKKGFEDEMALQDLKMVNFTGYGKEVIKTHKTSPDAWAQLIKQLAFYRLFNRPGVTYESCQTRQFLLGRTEVIRSVSNEAKAFVEAMADSSKSDAEREKLFRAAVTRHIQYSAWAADAQGVDRHLFGLKKLVRTEKGEEIPEIFTDPAFAKSSHWEMSTSQLSSKYLDGWGYGEVVEDGYGLSYAIGDNEIRWCVTTKNNDAEKFGKALVAAAEDVRKMMDNAKKSGSKL</sequence>
<evidence type="ECO:0000256" key="10">
    <source>
        <dbReference type="ARBA" id="ARBA00023128"/>
    </source>
</evidence>
<dbReference type="GO" id="GO:0009437">
    <property type="term" value="P:carnitine metabolic process"/>
    <property type="evidence" value="ECO:0007669"/>
    <property type="project" value="TreeGrafter"/>
</dbReference>
<evidence type="ECO:0000256" key="4">
    <source>
        <dbReference type="ARBA" id="ARBA00022448"/>
    </source>
</evidence>
<keyword evidence="7" id="KW-0276">Fatty acid metabolism</keyword>
<evidence type="ECO:0000256" key="9">
    <source>
        <dbReference type="ARBA" id="ARBA00023098"/>
    </source>
</evidence>
<evidence type="ECO:0000256" key="16">
    <source>
        <dbReference type="ARBA" id="ARBA00066910"/>
    </source>
</evidence>
<feature type="region of interest" description="Disordered" evidence="19">
    <location>
        <begin position="35"/>
        <end position="62"/>
    </location>
</feature>
<name>A0AAD9CV51_PAPLA</name>
<dbReference type="GO" id="GO:0005777">
    <property type="term" value="C:peroxisome"/>
    <property type="evidence" value="ECO:0007669"/>
    <property type="project" value="UniProtKB-SubCell"/>
</dbReference>
<keyword evidence="8" id="KW-0809">Transit peptide</keyword>
<keyword evidence="5" id="KW-0808">Transferase</keyword>
<comment type="subcellular location">
    <subcellularLocation>
        <location evidence="2">Mitochondrion inner membrane</location>
        <topology evidence="2">Peripheral membrane protein</topology>
        <orientation evidence="2">Matrix side</orientation>
    </subcellularLocation>
    <subcellularLocation>
        <location evidence="1">Peroxisome</location>
    </subcellularLocation>
</comment>
<evidence type="ECO:0000256" key="15">
    <source>
        <dbReference type="ARBA" id="ARBA00053195"/>
    </source>
</evidence>
<keyword evidence="13 21" id="KW-0012">Acyltransferase</keyword>
<evidence type="ECO:0000256" key="14">
    <source>
        <dbReference type="ARBA" id="ARBA00052702"/>
    </source>
</evidence>
<dbReference type="Proteomes" id="UP001182556">
    <property type="component" value="Unassembled WGS sequence"/>
</dbReference>
<dbReference type="PANTHER" id="PTHR22589">
    <property type="entry name" value="CARNITINE O-ACYLTRANSFERASE"/>
    <property type="match status" value="1"/>
</dbReference>
<dbReference type="InterPro" id="IPR000542">
    <property type="entry name" value="Carn_acyl_trans"/>
</dbReference>
<evidence type="ECO:0000256" key="19">
    <source>
        <dbReference type="SAM" id="MobiDB-lite"/>
    </source>
</evidence>
<evidence type="ECO:0000256" key="6">
    <source>
        <dbReference type="ARBA" id="ARBA00022792"/>
    </source>
</evidence>
<comment type="caution">
    <text evidence="21">The sequence shown here is derived from an EMBL/GenBank/DDBJ whole genome shotgun (WGS) entry which is preliminary data.</text>
</comment>
<reference evidence="21" key="1">
    <citation type="submission" date="2023-02" db="EMBL/GenBank/DDBJ databases">
        <title>Identification and recombinant expression of a fungal hydrolase from Papiliotrema laurentii that hydrolyzes apple cutin and clears colloidal polyester polyurethane.</title>
        <authorList>
            <consortium name="DOE Joint Genome Institute"/>
            <person name="Roman V.A."/>
            <person name="Bojanowski C."/>
            <person name="Crable B.R."/>
            <person name="Wagner D.N."/>
            <person name="Hung C.S."/>
            <person name="Nadeau L.J."/>
            <person name="Schratz L."/>
            <person name="Haridas S."/>
            <person name="Pangilinan J."/>
            <person name="Lipzen A."/>
            <person name="Na H."/>
            <person name="Yan M."/>
            <person name="Ng V."/>
            <person name="Grigoriev I.V."/>
            <person name="Spatafora J.W."/>
            <person name="Barlow D."/>
            <person name="Biffinger J."/>
            <person name="Kelley-Loughnane N."/>
            <person name="Varaljay V.A."/>
            <person name="Crookes-Goodson W.J."/>
        </authorList>
    </citation>
    <scope>NUCLEOTIDE SEQUENCE</scope>
    <source>
        <strain evidence="21">5307AH</strain>
    </source>
</reference>
<keyword evidence="9" id="KW-0443">Lipid metabolism</keyword>
<evidence type="ECO:0000256" key="1">
    <source>
        <dbReference type="ARBA" id="ARBA00004275"/>
    </source>
</evidence>
<evidence type="ECO:0000313" key="21">
    <source>
        <dbReference type="EMBL" id="KAK1921173.1"/>
    </source>
</evidence>
<dbReference type="EC" id="2.3.1.7" evidence="16"/>
<dbReference type="PROSITE" id="PS00439">
    <property type="entry name" value="ACYLTRANSF_C_1"/>
    <property type="match status" value="1"/>
</dbReference>
<comment type="function">
    <text evidence="15">Carnitine acetylase is specific for short chain fatty acids. Carnitine acetylase seems to affect the flux through the pyruvate dehydrogenase complex. It may be involved as well in the transport of acetyl-CoA into mitochondria.</text>
</comment>
<dbReference type="EMBL" id="JAODAN010000011">
    <property type="protein sequence ID" value="KAK1921173.1"/>
    <property type="molecule type" value="Genomic_DNA"/>
</dbReference>
<evidence type="ECO:0000256" key="18">
    <source>
        <dbReference type="PIRSR" id="PIRSR600542-1"/>
    </source>
</evidence>
<dbReference type="Gene3D" id="3.30.559.10">
    <property type="entry name" value="Chloramphenicol acetyltransferase-like domain"/>
    <property type="match status" value="1"/>
</dbReference>
<organism evidence="21 22">
    <name type="scientific">Papiliotrema laurentii</name>
    <name type="common">Cryptococcus laurentii</name>
    <dbReference type="NCBI Taxonomy" id="5418"/>
    <lineage>
        <taxon>Eukaryota</taxon>
        <taxon>Fungi</taxon>
        <taxon>Dikarya</taxon>
        <taxon>Basidiomycota</taxon>
        <taxon>Agaricomycotina</taxon>
        <taxon>Tremellomycetes</taxon>
        <taxon>Tremellales</taxon>
        <taxon>Rhynchogastremaceae</taxon>
        <taxon>Papiliotrema</taxon>
    </lineage>
</organism>
<dbReference type="InterPro" id="IPR023213">
    <property type="entry name" value="CAT-like_dom_sf"/>
</dbReference>
<keyword evidence="4" id="KW-0813">Transport</keyword>
<comment type="catalytic activity">
    <reaction evidence="14">
        <text>(R)-carnitine + acetyl-CoA = O-acetyl-(R)-carnitine + CoA</text>
        <dbReference type="Rhea" id="RHEA:21136"/>
        <dbReference type="ChEBI" id="CHEBI:16347"/>
        <dbReference type="ChEBI" id="CHEBI:57287"/>
        <dbReference type="ChEBI" id="CHEBI:57288"/>
        <dbReference type="ChEBI" id="CHEBI:57589"/>
        <dbReference type="EC" id="2.3.1.7"/>
    </reaction>
</comment>
<protein>
    <recommendedName>
        <fullName evidence="17">Carnitine O-acetyltransferase, mitochondrial</fullName>
        <ecNumber evidence="16">2.3.1.7</ecNumber>
    </recommendedName>
</protein>
<evidence type="ECO:0000256" key="3">
    <source>
        <dbReference type="ARBA" id="ARBA00005232"/>
    </source>
</evidence>
<dbReference type="PANTHER" id="PTHR22589:SF103">
    <property type="entry name" value="CARNITINE O-ACETYL-TRANSFERASE, ISOFORM A-RELATED"/>
    <property type="match status" value="1"/>
</dbReference>
<keyword evidence="22" id="KW-1185">Reference proteome</keyword>
<dbReference type="GO" id="GO:0006631">
    <property type="term" value="P:fatty acid metabolic process"/>
    <property type="evidence" value="ECO:0007669"/>
    <property type="project" value="UniProtKB-KW"/>
</dbReference>
<dbReference type="AlphaFoldDB" id="A0AAD9CV51"/>
<dbReference type="FunFam" id="3.30.559.70:FF:000007">
    <property type="entry name" value="Carnitine O-acetyltransferase, mitochondrial"/>
    <property type="match status" value="1"/>
</dbReference>
<dbReference type="GO" id="GO:0004092">
    <property type="term" value="F:carnitine O-acetyltransferase activity"/>
    <property type="evidence" value="ECO:0007669"/>
    <property type="project" value="UniProtKB-EC"/>
</dbReference>
<evidence type="ECO:0000256" key="7">
    <source>
        <dbReference type="ARBA" id="ARBA00022832"/>
    </source>
</evidence>
<dbReference type="InterPro" id="IPR042231">
    <property type="entry name" value="Cho/carn_acyl_trans_2"/>
</dbReference>
<keyword evidence="11" id="KW-0472">Membrane</keyword>
<evidence type="ECO:0000259" key="20">
    <source>
        <dbReference type="Pfam" id="PF00755"/>
    </source>
</evidence>
<evidence type="ECO:0000313" key="22">
    <source>
        <dbReference type="Proteomes" id="UP001182556"/>
    </source>
</evidence>
<dbReference type="SUPFAM" id="SSF52777">
    <property type="entry name" value="CoA-dependent acyltransferases"/>
    <property type="match status" value="2"/>
</dbReference>
<keyword evidence="6" id="KW-0999">Mitochondrion inner membrane</keyword>
<keyword evidence="12" id="KW-0576">Peroxisome</keyword>
<evidence type="ECO:0000256" key="13">
    <source>
        <dbReference type="ARBA" id="ARBA00023315"/>
    </source>
</evidence>
<evidence type="ECO:0000256" key="8">
    <source>
        <dbReference type="ARBA" id="ARBA00022946"/>
    </source>
</evidence>